<dbReference type="AlphaFoldDB" id="A0A1L8CN63"/>
<dbReference type="InterPro" id="IPR011322">
    <property type="entry name" value="N-reg_PII-like_a/b"/>
</dbReference>
<feature type="domain" description="DUF2007" evidence="1">
    <location>
        <begin position="1"/>
        <end position="65"/>
    </location>
</feature>
<protein>
    <recommendedName>
        <fullName evidence="1">DUF2007 domain-containing protein</fullName>
    </recommendedName>
</protein>
<dbReference type="SUPFAM" id="SSF54913">
    <property type="entry name" value="GlnB-like"/>
    <property type="match status" value="1"/>
</dbReference>
<dbReference type="OrthoDB" id="5297170at2"/>
<dbReference type="STRING" id="1921010.MMIC_P1298"/>
<accession>A0A1L8CN63</accession>
<dbReference type="Proteomes" id="UP000231632">
    <property type="component" value="Unassembled WGS sequence"/>
</dbReference>
<organism evidence="2 3">
    <name type="scientific">Mariprofundus micogutta</name>
    <dbReference type="NCBI Taxonomy" id="1921010"/>
    <lineage>
        <taxon>Bacteria</taxon>
        <taxon>Pseudomonadati</taxon>
        <taxon>Pseudomonadota</taxon>
        <taxon>Candidatius Mariprofundia</taxon>
        <taxon>Mariprofundales</taxon>
        <taxon>Mariprofundaceae</taxon>
        <taxon>Mariprofundus</taxon>
    </lineage>
</organism>
<dbReference type="Pfam" id="PF09413">
    <property type="entry name" value="DUF2007"/>
    <property type="match status" value="1"/>
</dbReference>
<evidence type="ECO:0000259" key="1">
    <source>
        <dbReference type="Pfam" id="PF09413"/>
    </source>
</evidence>
<reference evidence="2 3" key="1">
    <citation type="journal article" date="2017" name="Arch. Microbiol.">
        <title>Mariprofundus micogutta sp. nov., a novel iron-oxidizing zetaproteobacterium isolated from a deep-sea hydrothermal field at the Bayonnaise knoll of the Izu-Ogasawara arc, and a description of Mariprofundales ord. nov. and Zetaproteobacteria classis nov.</title>
        <authorList>
            <person name="Makita H."/>
            <person name="Tanaka E."/>
            <person name="Mitsunobu S."/>
            <person name="Miyazaki M."/>
            <person name="Nunoura T."/>
            <person name="Uematsu K."/>
            <person name="Takaki Y."/>
            <person name="Nishi S."/>
            <person name="Shimamura S."/>
            <person name="Takai K."/>
        </authorList>
    </citation>
    <scope>NUCLEOTIDE SEQUENCE [LARGE SCALE GENOMIC DNA]</scope>
    <source>
        <strain evidence="2 3">ET2</strain>
    </source>
</reference>
<name>A0A1L8CN63_9PROT</name>
<keyword evidence="3" id="KW-1185">Reference proteome</keyword>
<gene>
    <name evidence="2" type="ORF">MMIC_P1298</name>
</gene>
<dbReference type="RefSeq" id="WP_072659652.1">
    <property type="nucleotide sequence ID" value="NZ_BDFD01000009.1"/>
</dbReference>
<evidence type="ECO:0000313" key="2">
    <source>
        <dbReference type="EMBL" id="GAV20333.1"/>
    </source>
</evidence>
<dbReference type="EMBL" id="BDFD01000009">
    <property type="protein sequence ID" value="GAV20333.1"/>
    <property type="molecule type" value="Genomic_DNA"/>
</dbReference>
<evidence type="ECO:0000313" key="3">
    <source>
        <dbReference type="Proteomes" id="UP000231632"/>
    </source>
</evidence>
<dbReference type="InterPro" id="IPR018551">
    <property type="entry name" value="DUF2007"/>
</dbReference>
<proteinExistence type="predicted"/>
<comment type="caution">
    <text evidence="2">The sequence shown here is derived from an EMBL/GenBank/DDBJ whole genome shotgun (WGS) entry which is preliminary data.</text>
</comment>
<sequence length="68" mass="7502">MIELIKLSDPVLLQVLTDALAERNILFRVDNAGMNALMPLPSVMDARVLIAEDDIKAAELVLNDLELN</sequence>
<dbReference type="Gene3D" id="3.30.70.790">
    <property type="entry name" value="UreE, C-terminal domain"/>
    <property type="match status" value="1"/>
</dbReference>